<protein>
    <submittedName>
        <fullName evidence="1">Uncharacterized protein</fullName>
    </submittedName>
</protein>
<evidence type="ECO:0000313" key="2">
    <source>
        <dbReference type="Proteomes" id="UP000284853"/>
    </source>
</evidence>
<accession>A0ABX9PX90</accession>
<dbReference type="GeneID" id="302709759"/>
<evidence type="ECO:0000313" key="1">
    <source>
        <dbReference type="EMBL" id="RKF69258.1"/>
    </source>
</evidence>
<organism evidence="1 2">
    <name type="scientific">Rahnella variigena</name>
    <dbReference type="NCBI Taxonomy" id="574964"/>
    <lineage>
        <taxon>Bacteria</taxon>
        <taxon>Pseudomonadati</taxon>
        <taxon>Pseudomonadota</taxon>
        <taxon>Gammaproteobacteria</taxon>
        <taxon>Enterobacterales</taxon>
        <taxon>Yersiniaceae</taxon>
        <taxon>Rahnella</taxon>
    </lineage>
</organism>
<name>A0ABX9PX90_9GAMM</name>
<proteinExistence type="predicted"/>
<keyword evidence="2" id="KW-1185">Reference proteome</keyword>
<gene>
    <name evidence="1" type="ORF">CKQ54_13175</name>
</gene>
<reference evidence="1 2" key="1">
    <citation type="submission" date="2017-08" db="EMBL/GenBank/DDBJ databases">
        <title>Comparative genomics of bacteria isolated from necrotic lesions of AOD affected trees.</title>
        <authorList>
            <person name="Doonan J."/>
            <person name="Denman S."/>
            <person name="Mcdonald J.E."/>
        </authorList>
    </citation>
    <scope>NUCLEOTIDE SEQUENCE [LARGE SCALE GENOMIC DNA]</scope>
    <source>
        <strain evidence="1 2">CIP 105588</strain>
    </source>
</reference>
<sequence>MNTDANNPQHMLQNFFLLGRAFAFHDQTRPPQDYTYGSFIPQVVQDTPAGQISALHLLTSPGGGMATFIAPNQPVDTAALEAYIRAHFIPSPGEINLIQADVSQSLFLRFIRQPETDSYDVEFEESRMALTHAESAQLESAIKGDKNRVYLLPRSQFSVSSRAAARLETDWVAFLTLAFNEDARQPDAVALLLNQQIDAGVITMPEQFDNTPSEQTQDLVRNSLVSTASLLVCNTLRNIHSVDEIPNHISYDVSYSNSVPQQYLLAQQQDIAELLGKLPAGNIISFTPTPLPEPSRPDKPVVTRECHVSLGFTPSGFNIMSVDLCYGDEQTPMPWPNFTPVTLKTTSDISTITLRVKFSDYSDYETQLRWQDDIALTPQELGFYSVLFEAESLKKDFKSIKGTATYQPAGVAKRQSFNLAFSGQSQWQANWWINTHFAGLNGEIEYSWIGDLKNTLFPKTYDSGRLKATVSPVKLQYNK</sequence>
<dbReference type="Proteomes" id="UP000284853">
    <property type="component" value="Unassembled WGS sequence"/>
</dbReference>
<comment type="caution">
    <text evidence="1">The sequence shown here is derived from an EMBL/GenBank/DDBJ whole genome shotgun (WGS) entry which is preliminary data.</text>
</comment>
<dbReference type="RefSeq" id="WP_120163451.1">
    <property type="nucleotide sequence ID" value="NZ_NSDJ01000001.1"/>
</dbReference>
<dbReference type="EMBL" id="NSDJ01000001">
    <property type="protein sequence ID" value="RKF69258.1"/>
    <property type="molecule type" value="Genomic_DNA"/>
</dbReference>